<dbReference type="Gene3D" id="3.40.50.300">
    <property type="entry name" value="P-loop containing nucleotide triphosphate hydrolases"/>
    <property type="match status" value="1"/>
</dbReference>
<keyword evidence="3" id="KW-0067">ATP-binding</keyword>
<proteinExistence type="inferred from homology"/>
<dbReference type="AlphaFoldDB" id="A0A0B8Q2I4"/>
<evidence type="ECO:0000259" key="4">
    <source>
        <dbReference type="Pfam" id="PF00437"/>
    </source>
</evidence>
<evidence type="ECO:0000313" key="5">
    <source>
        <dbReference type="EMBL" id="GAM72771.1"/>
    </source>
</evidence>
<dbReference type="InterPro" id="IPR001482">
    <property type="entry name" value="T2SS/T4SS_dom"/>
</dbReference>
<feature type="domain" description="Bacterial type II secretion system protein E" evidence="4">
    <location>
        <begin position="137"/>
        <end position="315"/>
    </location>
</feature>
<evidence type="ECO:0000256" key="3">
    <source>
        <dbReference type="ARBA" id="ARBA00022840"/>
    </source>
</evidence>
<dbReference type="InterPro" id="IPR027417">
    <property type="entry name" value="P-loop_NTPase"/>
</dbReference>
<accession>A0A0B8Q2I4</accession>
<name>A0A0B8Q2I4_9VIBR</name>
<reference evidence="5 6" key="2">
    <citation type="submission" date="2015-01" db="EMBL/GenBank/DDBJ databases">
        <authorList>
            <consortium name="NBRP consortium"/>
            <person name="Sawabe T."/>
            <person name="Meirelles P."/>
            <person name="Feng G."/>
            <person name="Sayaka M."/>
            <person name="Hattori M."/>
            <person name="Ohkuma M."/>
        </authorList>
    </citation>
    <scope>NUCLEOTIDE SEQUENCE [LARGE SCALE GENOMIC DNA]</scope>
    <source>
        <strain evidence="6">JCM 19241</strain>
    </source>
</reference>
<sequence length="337" mass="38496">MKHYLDALEEAGLINSALYQQAVEASLELKEVIESTPQSIWPIIGQILSKLHKLPFSKQISYEEIELKTARKLYNIRDKSLIAIDRVGDKLHLVSYDPKAVQACQELGFIHQLETQFTLICYSEFKRIKAELSPNDENLLEQILREGQSSRASDVHIQPRKEQTDIRFRIDGLLHPWRSIPHQLSTTLVSRIKVLADLDITEHRNPQDGRLHWHNQDIRVSILPTIWGEKVVLRMQAKQQVPHLDKLGLMDVQLKHLKQTLLSPHGLFLVTGPTGSGKSLTLYSCLKQLQTPNLSICTVEDPVEIQDATTIRFRLTPISIMASQKHCVPYYAKILTS</sequence>
<dbReference type="Pfam" id="PF00437">
    <property type="entry name" value="T2SSE"/>
    <property type="match status" value="1"/>
</dbReference>
<dbReference type="GO" id="GO:0016887">
    <property type="term" value="F:ATP hydrolysis activity"/>
    <property type="evidence" value="ECO:0007669"/>
    <property type="project" value="TreeGrafter"/>
</dbReference>
<evidence type="ECO:0000256" key="1">
    <source>
        <dbReference type="ARBA" id="ARBA00006611"/>
    </source>
</evidence>
<dbReference type="PANTHER" id="PTHR30258">
    <property type="entry name" value="TYPE II SECRETION SYSTEM PROTEIN GSPE-RELATED"/>
    <property type="match status" value="1"/>
</dbReference>
<reference evidence="5 6" key="1">
    <citation type="submission" date="2015-01" db="EMBL/GenBank/DDBJ databases">
        <title>Vibrio sp. C94 JCM 19241 whole genome shotgun sequence.</title>
        <authorList>
            <person name="Sawabe T."/>
            <person name="Meirelles P."/>
            <person name="Feng G."/>
            <person name="Sayaka M."/>
            <person name="Hattori M."/>
            <person name="Ohkuma M."/>
        </authorList>
    </citation>
    <scope>NUCLEOTIDE SEQUENCE [LARGE SCALE GENOMIC DNA]</scope>
    <source>
        <strain evidence="6">JCM 19241</strain>
    </source>
</reference>
<dbReference type="STRING" id="1481914.JCM19241_2226"/>
<dbReference type="EMBL" id="BBSC01000001">
    <property type="protein sequence ID" value="GAM72771.1"/>
    <property type="molecule type" value="Genomic_DNA"/>
</dbReference>
<dbReference type="Gene3D" id="3.30.450.90">
    <property type="match status" value="1"/>
</dbReference>
<comment type="caution">
    <text evidence="5">The sequence shown here is derived from an EMBL/GenBank/DDBJ whole genome shotgun (WGS) entry which is preliminary data.</text>
</comment>
<dbReference type="GO" id="GO:0005524">
    <property type="term" value="F:ATP binding"/>
    <property type="evidence" value="ECO:0007669"/>
    <property type="project" value="UniProtKB-KW"/>
</dbReference>
<dbReference type="Proteomes" id="UP000031666">
    <property type="component" value="Unassembled WGS sequence"/>
</dbReference>
<gene>
    <name evidence="5" type="ORF">JCM19241_2226</name>
</gene>
<comment type="similarity">
    <text evidence="1">Belongs to the GSP E family.</text>
</comment>
<dbReference type="GO" id="GO:0005886">
    <property type="term" value="C:plasma membrane"/>
    <property type="evidence" value="ECO:0007669"/>
    <property type="project" value="TreeGrafter"/>
</dbReference>
<dbReference type="SUPFAM" id="SSF52540">
    <property type="entry name" value="P-loop containing nucleoside triphosphate hydrolases"/>
    <property type="match status" value="1"/>
</dbReference>
<evidence type="ECO:0000256" key="2">
    <source>
        <dbReference type="ARBA" id="ARBA00022741"/>
    </source>
</evidence>
<organism evidence="5 6">
    <name type="scientific">Vibrio ishigakensis</name>
    <dbReference type="NCBI Taxonomy" id="1481914"/>
    <lineage>
        <taxon>Bacteria</taxon>
        <taxon>Pseudomonadati</taxon>
        <taxon>Pseudomonadota</taxon>
        <taxon>Gammaproteobacteria</taxon>
        <taxon>Vibrionales</taxon>
        <taxon>Vibrionaceae</taxon>
        <taxon>Vibrio</taxon>
    </lineage>
</organism>
<evidence type="ECO:0000313" key="6">
    <source>
        <dbReference type="Proteomes" id="UP000031666"/>
    </source>
</evidence>
<keyword evidence="2" id="KW-0547">Nucleotide-binding</keyword>
<protein>
    <submittedName>
        <fullName evidence="5">Type IV fimbrial assembly</fullName>
    </submittedName>
</protein>
<dbReference type="PANTHER" id="PTHR30258:SF2">
    <property type="entry name" value="COMG OPERON PROTEIN 1"/>
    <property type="match status" value="1"/>
</dbReference>